<dbReference type="GO" id="GO:0016020">
    <property type="term" value="C:membrane"/>
    <property type="evidence" value="ECO:0007669"/>
    <property type="project" value="InterPro"/>
</dbReference>
<gene>
    <name evidence="5" type="ORF">BN1204_052950</name>
    <name evidence="4" type="ORF">NCLIV_052950</name>
</gene>
<dbReference type="Pfam" id="PF04092">
    <property type="entry name" value="SAG"/>
    <property type="match status" value="2"/>
</dbReference>
<evidence type="ECO:0000256" key="2">
    <source>
        <dbReference type="SAM" id="SignalP"/>
    </source>
</evidence>
<feature type="region of interest" description="Disordered" evidence="1">
    <location>
        <begin position="318"/>
        <end position="338"/>
    </location>
</feature>
<organism evidence="4 6">
    <name type="scientific">Neospora caninum (strain Liverpool)</name>
    <dbReference type="NCBI Taxonomy" id="572307"/>
    <lineage>
        <taxon>Eukaryota</taxon>
        <taxon>Sar</taxon>
        <taxon>Alveolata</taxon>
        <taxon>Apicomplexa</taxon>
        <taxon>Conoidasida</taxon>
        <taxon>Coccidia</taxon>
        <taxon>Eucoccidiorida</taxon>
        <taxon>Eimeriorina</taxon>
        <taxon>Sarcocystidae</taxon>
        <taxon>Neospora</taxon>
    </lineage>
</organism>
<feature type="chain" id="PRO_5007655235" evidence="2">
    <location>
        <begin position="39"/>
        <end position="366"/>
    </location>
</feature>
<evidence type="ECO:0000313" key="4">
    <source>
        <dbReference type="EMBL" id="CBZ54870.1"/>
    </source>
</evidence>
<evidence type="ECO:0000313" key="5">
    <source>
        <dbReference type="EMBL" id="CEL69591.1"/>
    </source>
</evidence>
<reference evidence="6" key="3">
    <citation type="journal article" date="2012" name="PLoS Pathog.">
        <title>Comparative genomics of the apicomplexan parasites Toxoplasma gondii and Neospora caninum: Coccidia differing in host range and transmission strategy.</title>
        <authorList>
            <person name="Reid A.J."/>
            <person name="Vermont S.J."/>
            <person name="Cotton J.A."/>
            <person name="Harris D."/>
            <person name="Hill-Cawthorne G.A."/>
            <person name="Konen-Waisman S."/>
            <person name="Latham S.M."/>
            <person name="Mourier T."/>
            <person name="Norton R."/>
            <person name="Quail M.A."/>
            <person name="Sanders M."/>
            <person name="Shanmugam D."/>
            <person name="Sohal A."/>
            <person name="Wasmuth J.D."/>
            <person name="Brunk B."/>
            <person name="Grigg M.E."/>
            <person name="Howard J.C."/>
            <person name="Parkinson J."/>
            <person name="Roos D.S."/>
            <person name="Trees A.J."/>
            <person name="Berriman M."/>
            <person name="Pain A."/>
            <person name="Wastling J.M."/>
        </authorList>
    </citation>
    <scope>NUCLEOTIDE SEQUENCE [LARGE SCALE GENOMIC DNA]</scope>
    <source>
        <strain evidence="6">Liverpool</strain>
    </source>
</reference>
<evidence type="ECO:0000313" key="6">
    <source>
        <dbReference type="Proteomes" id="UP000007494"/>
    </source>
</evidence>
<dbReference type="OrthoDB" id="330252at2759"/>
<dbReference type="RefSeq" id="XP_003884898.1">
    <property type="nucleotide sequence ID" value="XM_003884849.1"/>
</dbReference>
<dbReference type="Proteomes" id="UP000007494">
    <property type="component" value="Chromosome X"/>
</dbReference>
<feature type="domain" description="SRS" evidence="3">
    <location>
        <begin position="38"/>
        <end position="176"/>
    </location>
</feature>
<dbReference type="InParanoid" id="F0VLB8"/>
<feature type="signal peptide" evidence="2">
    <location>
        <begin position="1"/>
        <end position="38"/>
    </location>
</feature>
<dbReference type="Gene3D" id="2.60.40.1320">
    <property type="entry name" value="SRS domain"/>
    <property type="match status" value="2"/>
</dbReference>
<dbReference type="EMBL" id="FR823391">
    <property type="protein sequence ID" value="CBZ54870.1"/>
    <property type="molecule type" value="Genomic_DNA"/>
</dbReference>
<dbReference type="InterPro" id="IPR007226">
    <property type="entry name" value="SRS_dom"/>
</dbReference>
<dbReference type="OMA" id="KANAKSY"/>
<dbReference type="GeneID" id="13446574"/>
<evidence type="ECO:0000259" key="3">
    <source>
        <dbReference type="Pfam" id="PF04092"/>
    </source>
</evidence>
<name>F0VLB8_NEOCL</name>
<dbReference type="InterPro" id="IPR036755">
    <property type="entry name" value="SRS_dom_sf"/>
</dbReference>
<dbReference type="EMBL" id="LN714485">
    <property type="protein sequence ID" value="CEL69591.1"/>
    <property type="molecule type" value="Genomic_DNA"/>
</dbReference>
<dbReference type="VEuPathDB" id="ToxoDB:NCLIV_052950"/>
<keyword evidence="6" id="KW-1185">Reference proteome</keyword>
<dbReference type="AlphaFoldDB" id="F0VLB8"/>
<reference evidence="4" key="1">
    <citation type="submission" date="2011-02" db="EMBL/GenBank/DDBJ databases">
        <authorList>
            <person name="Aslett M."/>
        </authorList>
    </citation>
    <scope>NUCLEOTIDE SEQUENCE</scope>
    <source>
        <strain evidence="4">Liverpool</strain>
    </source>
</reference>
<keyword evidence="2" id="KW-0732">Signal</keyword>
<evidence type="ECO:0000256" key="1">
    <source>
        <dbReference type="SAM" id="MobiDB-lite"/>
    </source>
</evidence>
<sequence>MVSKVSGAFCAMKGPAIVVGLLCLSGSLLLSNANSTDATCSESKTLASVALTKESSPIKIKCPDGSDVFPAVTDKSNNSYCTDSSCAQQAPLDPAFSIQADAAASGAVGGVGVSLQSAKANAKSYTLTMHQSSQNSSTLYFQCRTPGESKARSREEFLKKRVEESQATETKCTIQVAAYGSEAAAAAETEKECNLGGKLSVSLNPKSQSFTFHCAEGSSLQPVNFENAFAGNQCADQKALTEFGLVASLLEGKSAASGTPAPPASTGALPAYTFTVSKFPAENTPVLLCYKCEKTAAVSEHVDETPSECTALIEVSGESATGDGQEDNQDPSELGTSSGAAKHAADTLLIALVTLLFSALAVDASV</sequence>
<accession>F0VLB8</accession>
<reference evidence="4" key="2">
    <citation type="submission" date="2011-03" db="EMBL/GenBank/DDBJ databases">
        <title>Comparative genomics and transcriptomics of Neospora caninum and Toxoplasma gondii.</title>
        <authorList>
            <person name="Reid A.J."/>
            <person name="Sohal A."/>
            <person name="Harris D."/>
            <person name="Quail M."/>
            <person name="Sanders M."/>
            <person name="Berriman M."/>
            <person name="Wastling J.M."/>
            <person name="Pain A."/>
        </authorList>
    </citation>
    <scope>NUCLEOTIDE SEQUENCE</scope>
    <source>
        <strain evidence="4">Liverpool</strain>
    </source>
</reference>
<protein>
    <submittedName>
        <fullName evidence="4">SRS domain-containing protein</fullName>
    </submittedName>
</protein>
<dbReference type="eggNOG" id="ENOG502TMCJ">
    <property type="taxonomic scope" value="Eukaryota"/>
</dbReference>
<feature type="domain" description="SRS" evidence="3">
    <location>
        <begin position="197"/>
        <end position="314"/>
    </location>
</feature>
<proteinExistence type="predicted"/>
<reference evidence="5" key="4">
    <citation type="journal article" date="2015" name="PLoS ONE">
        <title>Comprehensive Evaluation of Toxoplasma gondii VEG and Neospora caninum LIV Genomes with Tachyzoite Stage Transcriptome and Proteome Defines Novel Transcript Features.</title>
        <authorList>
            <person name="Ramaprasad A."/>
            <person name="Mourier T."/>
            <person name="Naeem R."/>
            <person name="Malas T.B."/>
            <person name="Moussa E."/>
            <person name="Panigrahi A."/>
            <person name="Vermont S.J."/>
            <person name="Otto T.D."/>
            <person name="Wastling J."/>
            <person name="Pain A."/>
        </authorList>
    </citation>
    <scope>NUCLEOTIDE SEQUENCE</scope>
    <source>
        <strain evidence="5">Liverpool</strain>
    </source>
</reference>